<evidence type="ECO:0000256" key="4">
    <source>
        <dbReference type="ARBA" id="ARBA00023027"/>
    </source>
</evidence>
<keyword evidence="5" id="KW-1133">Transmembrane helix</keyword>
<keyword evidence="5" id="KW-0812">Transmembrane</keyword>
<evidence type="ECO:0000256" key="3">
    <source>
        <dbReference type="ARBA" id="ARBA00022723"/>
    </source>
</evidence>
<keyword evidence="3" id="KW-0479">Metal-binding</keyword>
<gene>
    <name evidence="9" type="ORF">AMON00008_LOCUS30165</name>
</gene>
<evidence type="ECO:0000259" key="6">
    <source>
        <dbReference type="Pfam" id="PF01636"/>
    </source>
</evidence>
<reference evidence="9" key="1">
    <citation type="submission" date="2021-01" db="EMBL/GenBank/DDBJ databases">
        <authorList>
            <person name="Corre E."/>
            <person name="Pelletier E."/>
            <person name="Niang G."/>
            <person name="Scheremetjew M."/>
            <person name="Finn R."/>
            <person name="Kale V."/>
            <person name="Holt S."/>
            <person name="Cochrane G."/>
            <person name="Meng A."/>
            <person name="Brown T."/>
            <person name="Cohen L."/>
        </authorList>
    </citation>
    <scope>NUCLEOTIDE SEQUENCE</scope>
    <source>
        <strain evidence="9">CCMP3105</strain>
    </source>
</reference>
<evidence type="ECO:0000259" key="7">
    <source>
        <dbReference type="Pfam" id="PF01761"/>
    </source>
</evidence>
<dbReference type="Pfam" id="PF01761">
    <property type="entry name" value="DHQ_synthase"/>
    <property type="match status" value="1"/>
</dbReference>
<dbReference type="Pfam" id="PF01636">
    <property type="entry name" value="APH"/>
    <property type="match status" value="1"/>
</dbReference>
<dbReference type="Gene3D" id="3.90.1200.10">
    <property type="match status" value="1"/>
</dbReference>
<evidence type="ECO:0008006" key="10">
    <source>
        <dbReference type="Google" id="ProtNLM"/>
    </source>
</evidence>
<dbReference type="InterPro" id="IPR011009">
    <property type="entry name" value="Kinase-like_dom_sf"/>
</dbReference>
<dbReference type="InterPro" id="IPR030960">
    <property type="entry name" value="DHQS/DOIS_N"/>
</dbReference>
<dbReference type="Gene3D" id="1.20.1090.10">
    <property type="entry name" value="Dehydroquinate synthase-like - alpha domain"/>
    <property type="match status" value="1"/>
</dbReference>
<dbReference type="AlphaFoldDB" id="A0A7S4VCS5"/>
<accession>A0A7S4VCS5</accession>
<dbReference type="Pfam" id="PF24621">
    <property type="entry name" value="DHQS_C"/>
    <property type="match status" value="1"/>
</dbReference>
<proteinExistence type="predicted"/>
<dbReference type="SUPFAM" id="SSF56112">
    <property type="entry name" value="Protein kinase-like (PK-like)"/>
    <property type="match status" value="1"/>
</dbReference>
<evidence type="ECO:0000256" key="2">
    <source>
        <dbReference type="ARBA" id="ARBA00001941"/>
    </source>
</evidence>
<feature type="domain" description="Aminoglycoside phosphotransferase" evidence="6">
    <location>
        <begin position="446"/>
        <end position="665"/>
    </location>
</feature>
<keyword evidence="4" id="KW-0520">NAD</keyword>
<dbReference type="SUPFAM" id="SSF56796">
    <property type="entry name" value="Dehydroquinate synthase-like"/>
    <property type="match status" value="1"/>
</dbReference>
<sequence>MESVSFVFSDRATVPGFLGLDVQEEMIGHILEVKPDKILLVCDQQADALHADYFCPLLPGGAAAPGEIGYGDIGGCSWSELPAVEKKVLPPGDECKSWDHLSELIRWAFDVGTTKKSLVVAFGGGALLNITGLFASILFRGTKLMYVPTTFLAMHDVVTSLKTSICYDGRKNNIGSFYAPLKILIDVGFCSTLPRGELFSGVGELAKNAALMGGKHAEGFVAALSKERVDSAHGGSGEEFVLDRETLMGLLRLGIEAKMSVLRVDAYEKNSGMIFEYGHTVSHAIEKAYGDGVVPHGLGVTYGMLSSSFAAERLGIMAPEDRQKHDDLCWLLLKRWPLPEPKPSVETVMALAMRDSKRGLTSEADDEISDVLLRKMGDIVPTKTNMLSKFPCSLVAEWLVSMGFPSSEGASPIPEVKAVADSECEALLESVNSLDDTELAAQGFEPMTVGFANRVCAAERHGQPLVIKRYTDLVFLRLSPEAIGAVDSLAGEAGVGPRVFHSSPRGLVMERLEGRTLEEADMHRGDLPLLGAVAQALARLHQLPPPKVSEGGPMLWRTVDKMLEVAAQRPDLWPAEGMPGLGPVLVEVMRAKQTLVAHQAKVVLGHGDFKPSNVIFHAGSAKLIDFELGGPNYRGFDLMKAFRTANGFSEPSMRHFMGAYLAGVGEGCSAEDVDALMQEARTFEPFTWLEAAIFFLTLPQFKPEETARWHRLAADRWAKFEEARGRLQMDRLSRAAAHRPTSF</sequence>
<evidence type="ECO:0000256" key="5">
    <source>
        <dbReference type="SAM" id="Phobius"/>
    </source>
</evidence>
<dbReference type="GO" id="GO:0046872">
    <property type="term" value="F:metal ion binding"/>
    <property type="evidence" value="ECO:0007669"/>
    <property type="project" value="UniProtKB-KW"/>
</dbReference>
<dbReference type="Gene3D" id="3.40.50.1970">
    <property type="match status" value="1"/>
</dbReference>
<dbReference type="InterPro" id="IPR050071">
    <property type="entry name" value="Dehydroquinate_synthase"/>
</dbReference>
<feature type="domain" description="3-dehydroquinate synthase N-terminal" evidence="7">
    <location>
        <begin position="88"/>
        <end position="198"/>
    </location>
</feature>
<evidence type="ECO:0000256" key="1">
    <source>
        <dbReference type="ARBA" id="ARBA00001911"/>
    </source>
</evidence>
<dbReference type="PANTHER" id="PTHR43622">
    <property type="entry name" value="3-DEHYDROQUINATE SYNTHASE"/>
    <property type="match status" value="1"/>
</dbReference>
<name>A0A7S4VCS5_9DINO</name>
<dbReference type="GO" id="GO:0003856">
    <property type="term" value="F:3-dehydroquinate synthase activity"/>
    <property type="evidence" value="ECO:0007669"/>
    <property type="project" value="TreeGrafter"/>
</dbReference>
<feature type="transmembrane region" description="Helical" evidence="5">
    <location>
        <begin position="118"/>
        <end position="139"/>
    </location>
</feature>
<dbReference type="InterPro" id="IPR002575">
    <property type="entry name" value="Aminoglycoside_PTrfase"/>
</dbReference>
<dbReference type="EMBL" id="HBNR01043379">
    <property type="protein sequence ID" value="CAE4603422.1"/>
    <property type="molecule type" value="Transcribed_RNA"/>
</dbReference>
<comment type="cofactor">
    <cofactor evidence="1">
        <name>NAD(+)</name>
        <dbReference type="ChEBI" id="CHEBI:57540"/>
    </cofactor>
</comment>
<keyword evidence="5" id="KW-0472">Membrane</keyword>
<comment type="cofactor">
    <cofactor evidence="2">
        <name>Co(2+)</name>
        <dbReference type="ChEBI" id="CHEBI:48828"/>
    </cofactor>
</comment>
<evidence type="ECO:0000259" key="8">
    <source>
        <dbReference type="Pfam" id="PF24621"/>
    </source>
</evidence>
<organism evidence="9">
    <name type="scientific">Alexandrium monilatum</name>
    <dbReference type="NCBI Taxonomy" id="311494"/>
    <lineage>
        <taxon>Eukaryota</taxon>
        <taxon>Sar</taxon>
        <taxon>Alveolata</taxon>
        <taxon>Dinophyceae</taxon>
        <taxon>Gonyaulacales</taxon>
        <taxon>Pyrocystaceae</taxon>
        <taxon>Alexandrium</taxon>
    </lineage>
</organism>
<dbReference type="InterPro" id="IPR056179">
    <property type="entry name" value="DHQS_C"/>
</dbReference>
<protein>
    <recommendedName>
        <fullName evidence="10">3-dehydroquinate synthase domain-containing protein</fullName>
    </recommendedName>
</protein>
<evidence type="ECO:0000313" key="9">
    <source>
        <dbReference type="EMBL" id="CAE4603422.1"/>
    </source>
</evidence>
<feature type="domain" description="3-dehydroquinate synthase C-terminal" evidence="8">
    <location>
        <begin position="242"/>
        <end position="357"/>
    </location>
</feature>
<dbReference type="PANTHER" id="PTHR43622:SF1">
    <property type="entry name" value="3-DEHYDROQUINATE SYNTHASE"/>
    <property type="match status" value="1"/>
</dbReference>